<protein>
    <submittedName>
        <fullName evidence="1">Uncharacterized protein</fullName>
    </submittedName>
</protein>
<comment type="caution">
    <text evidence="1">The sequence shown here is derived from an EMBL/GenBank/DDBJ whole genome shotgun (WGS) entry which is preliminary data.</text>
</comment>
<sequence>MESPFTRVIHPEVPEFAVVVLDGSRHPALNAAANSGVIYGSSTSALSQNTQNDPSNSYKEAYSICSIPASELLKTANKYLKKQAQPLMELGDLNNWADVENSMLLACNTIDALSDKDRSTAGFTGKVKSTFRALCERAEIGLTFTSMVPSEMPCGSVLCGGLKAVFTALQRSHNYREDVYKAIEDIPYTLNDHALDIDVNAQDGELHRRNAALYVALFRLIQHILVWFVKNPIVTGMKFLVNPQGFSDALKGRVADVTRAAARFEKHALNLRNRRGDHTMKLQHWMAYKLGQASEDIAIVRARCKVLEDLTQLLQQSHDDVMKKGARRQRRLESSSHEDRTGAQELRKNIRLQLAYDERLLFDDCQEILSIRKGFGARLDADRITSVQTNSQLQAWMSINNSSLLLVDGGCSTSNSSEISYVAAQVIESVLALSKQQMDTSHQNSSGVSIMPLAFFCSQHRNRRHDVYGRPKGLVKVLLAQLIDQFPGLSPKELQAYQSDLDTDNVENICRFVRMVIKKLPANRIVVLVLEGIDVMMEDKTKESLRHIVDTLVSTHRGKHAATLKFLFTCTTSSGPIEDLFQEWDILRVPRVSSSPGSYRGLLWKDSGNLGRLGGV</sequence>
<reference evidence="1 2" key="1">
    <citation type="journal article" date="2022" name="New Phytol.">
        <title>Ecological generalism drives hyperdiversity of secondary metabolite gene clusters in xylarialean endophytes.</title>
        <authorList>
            <person name="Franco M.E.E."/>
            <person name="Wisecaver J.H."/>
            <person name="Arnold A.E."/>
            <person name="Ju Y.M."/>
            <person name="Slot J.C."/>
            <person name="Ahrendt S."/>
            <person name="Moore L.P."/>
            <person name="Eastman K.E."/>
            <person name="Scott K."/>
            <person name="Konkel Z."/>
            <person name="Mondo S.J."/>
            <person name="Kuo A."/>
            <person name="Hayes R.D."/>
            <person name="Haridas S."/>
            <person name="Andreopoulos B."/>
            <person name="Riley R."/>
            <person name="LaButti K."/>
            <person name="Pangilinan J."/>
            <person name="Lipzen A."/>
            <person name="Amirebrahimi M."/>
            <person name="Yan J."/>
            <person name="Adam C."/>
            <person name="Keymanesh K."/>
            <person name="Ng V."/>
            <person name="Louie K."/>
            <person name="Northen T."/>
            <person name="Drula E."/>
            <person name="Henrissat B."/>
            <person name="Hsieh H.M."/>
            <person name="Youens-Clark K."/>
            <person name="Lutzoni F."/>
            <person name="Miadlikowska J."/>
            <person name="Eastwood D.C."/>
            <person name="Hamelin R.C."/>
            <person name="Grigoriev I.V."/>
            <person name="U'Ren J.M."/>
        </authorList>
    </citation>
    <scope>NUCLEOTIDE SEQUENCE [LARGE SCALE GENOMIC DNA]</scope>
    <source>
        <strain evidence="1 2">ER1909</strain>
    </source>
</reference>
<organism evidence="1 2">
    <name type="scientific">Hypoxylon rubiginosum</name>
    <dbReference type="NCBI Taxonomy" id="110542"/>
    <lineage>
        <taxon>Eukaryota</taxon>
        <taxon>Fungi</taxon>
        <taxon>Dikarya</taxon>
        <taxon>Ascomycota</taxon>
        <taxon>Pezizomycotina</taxon>
        <taxon>Sordariomycetes</taxon>
        <taxon>Xylariomycetidae</taxon>
        <taxon>Xylariales</taxon>
        <taxon>Hypoxylaceae</taxon>
        <taxon>Hypoxylon</taxon>
    </lineage>
</organism>
<evidence type="ECO:0000313" key="1">
    <source>
        <dbReference type="EMBL" id="KAI6081612.1"/>
    </source>
</evidence>
<evidence type="ECO:0000313" key="2">
    <source>
        <dbReference type="Proteomes" id="UP001497680"/>
    </source>
</evidence>
<keyword evidence="2" id="KW-1185">Reference proteome</keyword>
<accession>A0ACC0CMQ3</accession>
<proteinExistence type="predicted"/>
<name>A0ACC0CMQ3_9PEZI</name>
<dbReference type="Proteomes" id="UP001497680">
    <property type="component" value="Unassembled WGS sequence"/>
</dbReference>
<dbReference type="EMBL" id="MU394391">
    <property type="protein sequence ID" value="KAI6081612.1"/>
    <property type="molecule type" value="Genomic_DNA"/>
</dbReference>
<gene>
    <name evidence="1" type="ORF">F4821DRAFT_248978</name>
</gene>